<dbReference type="AlphaFoldDB" id="A0A847HCA9"/>
<name>A0A847HCA9_9CORY</name>
<gene>
    <name evidence="7" type="ORF">GX570_06895</name>
</gene>
<sequence>TFDEKWLVDDEIELPVQINGKVRARVNVPADADQDTIIARALEEPNVAAHLEGKNLIKQIVVPGRMVNLVVK</sequence>
<evidence type="ECO:0000313" key="7">
    <source>
        <dbReference type="EMBL" id="NLF91058.1"/>
    </source>
</evidence>
<evidence type="ECO:0000256" key="1">
    <source>
        <dbReference type="ARBA" id="ARBA00022490"/>
    </source>
</evidence>
<reference evidence="7 8" key="1">
    <citation type="journal article" date="2020" name="Biotechnol. Biofuels">
        <title>New insights from the biogas microbiome by comprehensive genome-resolved metagenomics of nearly 1600 species originating from multiple anaerobic digesters.</title>
        <authorList>
            <person name="Campanaro S."/>
            <person name="Treu L."/>
            <person name="Rodriguez-R L.M."/>
            <person name="Kovalovszki A."/>
            <person name="Ziels R.M."/>
            <person name="Maus I."/>
            <person name="Zhu X."/>
            <person name="Kougias P.G."/>
            <person name="Basile A."/>
            <person name="Luo G."/>
            <person name="Schluter A."/>
            <person name="Konstantinidis K.T."/>
            <person name="Angelidaki I."/>
        </authorList>
    </citation>
    <scope>NUCLEOTIDE SEQUENCE [LARGE SCALE GENOMIC DNA]</scope>
    <source>
        <strain evidence="7">AS06rmzACSIP_235</strain>
    </source>
</reference>
<dbReference type="FunFam" id="3.10.20.590:FF:000001">
    <property type="entry name" value="Leucine--tRNA ligase"/>
    <property type="match status" value="1"/>
</dbReference>
<feature type="non-terminal residue" evidence="7">
    <location>
        <position position="1"/>
    </location>
</feature>
<evidence type="ECO:0000313" key="8">
    <source>
        <dbReference type="Proteomes" id="UP000523614"/>
    </source>
</evidence>
<keyword evidence="6" id="KW-0030">Aminoacyl-tRNA synthetase</keyword>
<keyword evidence="2" id="KW-0436">Ligase</keyword>
<dbReference type="Gene3D" id="3.10.20.590">
    <property type="match status" value="1"/>
</dbReference>
<dbReference type="EMBL" id="JAAYYP010000239">
    <property type="protein sequence ID" value="NLF91058.1"/>
    <property type="molecule type" value="Genomic_DNA"/>
</dbReference>
<dbReference type="Proteomes" id="UP000523614">
    <property type="component" value="Unassembled WGS sequence"/>
</dbReference>
<evidence type="ECO:0000256" key="6">
    <source>
        <dbReference type="ARBA" id="ARBA00023146"/>
    </source>
</evidence>
<evidence type="ECO:0008006" key="9">
    <source>
        <dbReference type="Google" id="ProtNLM"/>
    </source>
</evidence>
<evidence type="ECO:0000256" key="3">
    <source>
        <dbReference type="ARBA" id="ARBA00022741"/>
    </source>
</evidence>
<dbReference type="SUPFAM" id="SSF47323">
    <property type="entry name" value="Anticodon-binding domain of a subclass of class I aminoacyl-tRNA synthetases"/>
    <property type="match status" value="1"/>
</dbReference>
<accession>A0A847HCA9</accession>
<evidence type="ECO:0000256" key="4">
    <source>
        <dbReference type="ARBA" id="ARBA00022840"/>
    </source>
</evidence>
<dbReference type="InterPro" id="IPR009080">
    <property type="entry name" value="tRNAsynth_Ia_anticodon-bd"/>
</dbReference>
<proteinExistence type="predicted"/>
<evidence type="ECO:0000256" key="2">
    <source>
        <dbReference type="ARBA" id="ARBA00022598"/>
    </source>
</evidence>
<dbReference type="GO" id="GO:0004812">
    <property type="term" value="F:aminoacyl-tRNA ligase activity"/>
    <property type="evidence" value="ECO:0007669"/>
    <property type="project" value="UniProtKB-KW"/>
</dbReference>
<keyword evidence="5" id="KW-0648">Protein biosynthesis</keyword>
<keyword evidence="1" id="KW-0963">Cytoplasm</keyword>
<keyword evidence="4" id="KW-0067">ATP-binding</keyword>
<protein>
    <recommendedName>
        <fullName evidence="9">Leucine--tRNA ligase</fullName>
    </recommendedName>
</protein>
<dbReference type="GO" id="GO:0005524">
    <property type="term" value="F:ATP binding"/>
    <property type="evidence" value="ECO:0007669"/>
    <property type="project" value="UniProtKB-KW"/>
</dbReference>
<organism evidence="7 8">
    <name type="scientific">Corynebacterium marinum</name>
    <dbReference type="NCBI Taxonomy" id="349751"/>
    <lineage>
        <taxon>Bacteria</taxon>
        <taxon>Bacillati</taxon>
        <taxon>Actinomycetota</taxon>
        <taxon>Actinomycetes</taxon>
        <taxon>Mycobacteriales</taxon>
        <taxon>Corynebacteriaceae</taxon>
        <taxon>Corynebacterium</taxon>
    </lineage>
</organism>
<keyword evidence="3" id="KW-0547">Nucleotide-binding</keyword>
<comment type="caution">
    <text evidence="7">The sequence shown here is derived from an EMBL/GenBank/DDBJ whole genome shotgun (WGS) entry which is preliminary data.</text>
</comment>
<dbReference type="GO" id="GO:0006418">
    <property type="term" value="P:tRNA aminoacylation for protein translation"/>
    <property type="evidence" value="ECO:0007669"/>
    <property type="project" value="InterPro"/>
</dbReference>
<evidence type="ECO:0000256" key="5">
    <source>
        <dbReference type="ARBA" id="ARBA00022917"/>
    </source>
</evidence>